<accession>A0A2U1TA96</accession>
<gene>
    <name evidence="3" type="ORF">DF223_14285</name>
</gene>
<evidence type="ECO:0000313" key="3">
    <source>
        <dbReference type="EMBL" id="PWC04612.1"/>
    </source>
</evidence>
<reference evidence="4" key="1">
    <citation type="submission" date="2018-04" db="EMBL/GenBank/DDBJ databases">
        <authorList>
            <person name="Liu S."/>
            <person name="Wang Z."/>
            <person name="Li J."/>
        </authorList>
    </citation>
    <scope>NUCLEOTIDE SEQUENCE [LARGE SCALE GENOMIC DNA]</scope>
    <source>
        <strain evidence="4">622</strain>
    </source>
</reference>
<protein>
    <submittedName>
        <fullName evidence="3">Phosphate--nucleotide phosphotransferase</fullName>
    </submittedName>
</protein>
<evidence type="ECO:0000259" key="2">
    <source>
        <dbReference type="Pfam" id="PF03976"/>
    </source>
</evidence>
<dbReference type="EMBL" id="QEFB01000018">
    <property type="protein sequence ID" value="PWC04612.1"/>
    <property type="molecule type" value="Genomic_DNA"/>
</dbReference>
<dbReference type="GO" id="GO:0008976">
    <property type="term" value="F:polyphosphate kinase activity"/>
    <property type="evidence" value="ECO:0007669"/>
    <property type="project" value="InterPro"/>
</dbReference>
<dbReference type="Gene3D" id="3.40.50.300">
    <property type="entry name" value="P-loop containing nucleotide triphosphate hydrolases"/>
    <property type="match status" value="1"/>
</dbReference>
<keyword evidence="4" id="KW-1185">Reference proteome</keyword>
<feature type="region of interest" description="Disordered" evidence="1">
    <location>
        <begin position="41"/>
        <end position="69"/>
    </location>
</feature>
<feature type="domain" description="Polyphosphate kinase-2-related" evidence="2">
    <location>
        <begin position="98"/>
        <end position="324"/>
    </location>
</feature>
<dbReference type="PANTHER" id="PTHR34383">
    <property type="entry name" value="POLYPHOSPHATE:AMP PHOSPHOTRANSFERASE-RELATED"/>
    <property type="match status" value="1"/>
</dbReference>
<dbReference type="AlphaFoldDB" id="A0A2U1TA96"/>
<evidence type="ECO:0000256" key="1">
    <source>
        <dbReference type="SAM" id="MobiDB-lite"/>
    </source>
</evidence>
<feature type="region of interest" description="Disordered" evidence="1">
    <location>
        <begin position="1"/>
        <end position="29"/>
    </location>
</feature>
<name>A0A2U1TA96_9MICO</name>
<feature type="compositionally biased region" description="Basic and acidic residues" evidence="1">
    <location>
        <begin position="7"/>
        <end position="29"/>
    </location>
</feature>
<dbReference type="PANTHER" id="PTHR34383:SF3">
    <property type="entry name" value="POLYPHOSPHATE:AMP PHOSPHOTRANSFERASE"/>
    <property type="match status" value="1"/>
</dbReference>
<comment type="caution">
    <text evidence="3">The sequence shown here is derived from an EMBL/GenBank/DDBJ whole genome shotgun (WGS) entry which is preliminary data.</text>
</comment>
<feature type="compositionally biased region" description="Polar residues" evidence="1">
    <location>
        <begin position="60"/>
        <end position="69"/>
    </location>
</feature>
<dbReference type="NCBIfam" id="TIGR03709">
    <property type="entry name" value="PPK2_rel_1"/>
    <property type="match status" value="1"/>
</dbReference>
<evidence type="ECO:0000313" key="4">
    <source>
        <dbReference type="Proteomes" id="UP000244962"/>
    </source>
</evidence>
<dbReference type="InterPro" id="IPR022488">
    <property type="entry name" value="PPK2-related"/>
</dbReference>
<dbReference type="Proteomes" id="UP000244962">
    <property type="component" value="Unassembled WGS sequence"/>
</dbReference>
<dbReference type="Pfam" id="PF03976">
    <property type="entry name" value="PPK2"/>
    <property type="match status" value="1"/>
</dbReference>
<dbReference type="SUPFAM" id="SSF52540">
    <property type="entry name" value="P-loop containing nucleoside triphosphate hydrolases"/>
    <property type="match status" value="1"/>
</dbReference>
<sequence>MAKKKKSAETKSAEKKSEKKSAKKSAEKLAEKLAAKKSAAKVAAKAAEKSAEKSAAKPGKNSQASAWRSSPASLLRVSDGFVLADVDPESTPGFSGGKREGRQELATDAVELSAIQERLFASSKGGAPDAVLLVLQAMDTAGKGGIVRHVVGSVDPQGVTLTAFKAPTRAERRHDFLWRIERRVPEPGFIGVFDRSHYEDVLIGSVRKLASDEEIERRFDAILDFESRLADRNVRVVKVMLQISPDEQKRRLAERLDRPDKHWKFNPADIDEREIWPDYQAAYQRVFDRTSTEGAPWFVVPANHKWYARAAVQRLLLDALTDIDPQWPVADFDVAEQKARLAASTLGQASALPTQHSTSKVTPL</sequence>
<dbReference type="GO" id="GO:0006797">
    <property type="term" value="P:polyphosphate metabolic process"/>
    <property type="evidence" value="ECO:0007669"/>
    <property type="project" value="InterPro"/>
</dbReference>
<keyword evidence="3" id="KW-0808">Transferase</keyword>
<organism evidence="3 4">
    <name type="scientific">Mycetocola zhujimingii</name>
    <dbReference type="NCBI Taxonomy" id="2079792"/>
    <lineage>
        <taxon>Bacteria</taxon>
        <taxon>Bacillati</taxon>
        <taxon>Actinomycetota</taxon>
        <taxon>Actinomycetes</taxon>
        <taxon>Micrococcales</taxon>
        <taxon>Microbacteriaceae</taxon>
        <taxon>Mycetocola</taxon>
    </lineage>
</organism>
<dbReference type="InterPro" id="IPR027417">
    <property type="entry name" value="P-loop_NTPase"/>
</dbReference>
<proteinExistence type="predicted"/>
<dbReference type="InterPro" id="IPR022300">
    <property type="entry name" value="PPK2-rel_1"/>
</dbReference>
<feature type="compositionally biased region" description="Basic and acidic residues" evidence="1">
    <location>
        <begin position="46"/>
        <end position="55"/>
    </location>
</feature>
<dbReference type="RefSeq" id="WP_108963682.1">
    <property type="nucleotide sequence ID" value="NZ_QEFB01000018.1"/>
</dbReference>